<comment type="caution">
    <text evidence="2">The sequence shown here is derived from an EMBL/GenBank/DDBJ whole genome shotgun (WGS) entry which is preliminary data.</text>
</comment>
<gene>
    <name evidence="2" type="ORF">ECRASSUSDP1_LOCUS7599</name>
</gene>
<reference evidence="2" key="1">
    <citation type="submission" date="2023-07" db="EMBL/GenBank/DDBJ databases">
        <authorList>
            <consortium name="AG Swart"/>
            <person name="Singh M."/>
            <person name="Singh A."/>
            <person name="Seah K."/>
            <person name="Emmerich C."/>
        </authorList>
    </citation>
    <scope>NUCLEOTIDE SEQUENCE</scope>
    <source>
        <strain evidence="2">DP1</strain>
    </source>
</reference>
<evidence type="ECO:0000313" key="3">
    <source>
        <dbReference type="Proteomes" id="UP001295684"/>
    </source>
</evidence>
<feature type="coiled-coil region" evidence="1">
    <location>
        <begin position="90"/>
        <end position="117"/>
    </location>
</feature>
<evidence type="ECO:0000256" key="1">
    <source>
        <dbReference type="SAM" id="Coils"/>
    </source>
</evidence>
<proteinExistence type="predicted"/>
<evidence type="ECO:0000313" key="2">
    <source>
        <dbReference type="EMBL" id="CAI2366326.1"/>
    </source>
</evidence>
<dbReference type="Proteomes" id="UP001295684">
    <property type="component" value="Unassembled WGS sequence"/>
</dbReference>
<accession>A0AAD1XD90</accession>
<keyword evidence="3" id="KW-1185">Reference proteome</keyword>
<protein>
    <submittedName>
        <fullName evidence="2">Uncharacterized protein</fullName>
    </submittedName>
</protein>
<dbReference type="AlphaFoldDB" id="A0AAD1XD90"/>
<dbReference type="EMBL" id="CAMPGE010007406">
    <property type="protein sequence ID" value="CAI2366326.1"/>
    <property type="molecule type" value="Genomic_DNA"/>
</dbReference>
<sequence length="304" mass="35201">MKFRERRKKDMGKRNFRIREISFIPQIILDQCRCHENKATNQFDESITIYDNDEEQSLPSPPMVMAPLFNSKYYDIRSCRFNECCHCPCYDIQQEELQNLKERVSQLEKLLGKVTSNQNNGQGMRREQTKENLVHNILQPSIALKQRDNVDQEIKMINTKALKKKYSKILSMKSYQCDKNVELKNSNSGETIDMPQNISKSVSSITDSHFSPSKQDFDEAISHYQSASQSVSQTKEGCVDQNAILTDESLAVPKPMANNCLRYSMEFNRLKSHNSNIQTNSFPRRFFQDTVQLTYSESSDSDAL</sequence>
<keyword evidence="1" id="KW-0175">Coiled coil</keyword>
<organism evidence="2 3">
    <name type="scientific">Euplotes crassus</name>
    <dbReference type="NCBI Taxonomy" id="5936"/>
    <lineage>
        <taxon>Eukaryota</taxon>
        <taxon>Sar</taxon>
        <taxon>Alveolata</taxon>
        <taxon>Ciliophora</taxon>
        <taxon>Intramacronucleata</taxon>
        <taxon>Spirotrichea</taxon>
        <taxon>Hypotrichia</taxon>
        <taxon>Euplotida</taxon>
        <taxon>Euplotidae</taxon>
        <taxon>Moneuplotes</taxon>
    </lineage>
</organism>
<name>A0AAD1XD90_EUPCR</name>